<proteinExistence type="inferred from homology"/>
<dbReference type="GO" id="GO:0005886">
    <property type="term" value="C:plasma membrane"/>
    <property type="evidence" value="ECO:0007669"/>
    <property type="project" value="UniProtKB-SubCell"/>
</dbReference>
<dbReference type="Proteomes" id="UP000596661">
    <property type="component" value="Chromosome 5"/>
</dbReference>
<evidence type="ECO:0000256" key="11">
    <source>
        <dbReference type="ARBA" id="ARBA00023180"/>
    </source>
</evidence>
<dbReference type="InterPro" id="IPR032675">
    <property type="entry name" value="LRR_dom_sf"/>
</dbReference>
<evidence type="ECO:0000256" key="3">
    <source>
        <dbReference type="ARBA" id="ARBA00009592"/>
    </source>
</evidence>
<dbReference type="Pfam" id="PF00560">
    <property type="entry name" value="LRR_1"/>
    <property type="match status" value="6"/>
</dbReference>
<keyword evidence="7" id="KW-0732">Signal</keyword>
<dbReference type="Pfam" id="PF23598">
    <property type="entry name" value="LRR_14"/>
    <property type="match status" value="1"/>
</dbReference>
<keyword evidence="5" id="KW-0433">Leucine-rich repeat</keyword>
<dbReference type="FunFam" id="3.80.10.10:FF:000095">
    <property type="entry name" value="LRR receptor-like serine/threonine-protein kinase GSO1"/>
    <property type="match status" value="1"/>
</dbReference>
<dbReference type="PRINTS" id="PR00019">
    <property type="entry name" value="LEURICHRPT"/>
</dbReference>
<reference evidence="15" key="1">
    <citation type="submission" date="2018-11" db="EMBL/GenBank/DDBJ databases">
        <authorList>
            <person name="Grassa J C."/>
        </authorList>
    </citation>
    <scope>NUCLEOTIDE SEQUENCE [LARGE SCALE GENOMIC DNA]</scope>
</reference>
<evidence type="ECO:0000256" key="9">
    <source>
        <dbReference type="ARBA" id="ARBA00022989"/>
    </source>
</evidence>
<dbReference type="SMART" id="SM00365">
    <property type="entry name" value="LRR_SD22"/>
    <property type="match status" value="6"/>
</dbReference>
<feature type="domain" description="Leucine-rich repeat-containing N-terminal plant-type" evidence="13">
    <location>
        <begin position="24"/>
        <end position="71"/>
    </location>
</feature>
<dbReference type="PROSITE" id="PS51450">
    <property type="entry name" value="LRR"/>
    <property type="match status" value="1"/>
</dbReference>
<evidence type="ECO:0000313" key="16">
    <source>
        <dbReference type="Proteomes" id="UP000596661"/>
    </source>
</evidence>
<dbReference type="EMBL" id="UZAU01000545">
    <property type="status" value="NOT_ANNOTATED_CDS"/>
    <property type="molecule type" value="Genomic_DNA"/>
</dbReference>
<dbReference type="OMA" id="MYIHESE"/>
<dbReference type="SUPFAM" id="SSF52058">
    <property type="entry name" value="L domain-like"/>
    <property type="match status" value="3"/>
</dbReference>
<evidence type="ECO:0000256" key="1">
    <source>
        <dbReference type="ARBA" id="ARBA00004167"/>
    </source>
</evidence>
<protein>
    <recommendedName>
        <fullName evidence="17">Leucine-rich repeat-containing N-terminal plant-type domain-containing protein</fullName>
    </recommendedName>
</protein>
<feature type="transmembrane region" description="Helical" evidence="12">
    <location>
        <begin position="978"/>
        <end position="996"/>
    </location>
</feature>
<dbReference type="PANTHER" id="PTHR48065">
    <property type="entry name" value="OS10G0469600 PROTEIN"/>
    <property type="match status" value="1"/>
</dbReference>
<dbReference type="EnsemblPlants" id="evm.model.05.1783">
    <property type="protein sequence ID" value="cds.evm.model.05.1783"/>
    <property type="gene ID" value="evm.TU.05.1783"/>
</dbReference>
<dbReference type="InterPro" id="IPR001611">
    <property type="entry name" value="Leu-rich_rpt"/>
</dbReference>
<evidence type="ECO:0000256" key="10">
    <source>
        <dbReference type="ARBA" id="ARBA00023136"/>
    </source>
</evidence>
<dbReference type="AlphaFoldDB" id="A0A803PMT5"/>
<name>A0A803PMT5_CANSA</name>
<evidence type="ECO:0000256" key="12">
    <source>
        <dbReference type="SAM" id="Phobius"/>
    </source>
</evidence>
<organism evidence="15 16">
    <name type="scientific">Cannabis sativa</name>
    <name type="common">Hemp</name>
    <name type="synonym">Marijuana</name>
    <dbReference type="NCBI Taxonomy" id="3483"/>
    <lineage>
        <taxon>Eukaryota</taxon>
        <taxon>Viridiplantae</taxon>
        <taxon>Streptophyta</taxon>
        <taxon>Embryophyta</taxon>
        <taxon>Tracheophyta</taxon>
        <taxon>Spermatophyta</taxon>
        <taxon>Magnoliopsida</taxon>
        <taxon>eudicotyledons</taxon>
        <taxon>Gunneridae</taxon>
        <taxon>Pentapetalae</taxon>
        <taxon>rosids</taxon>
        <taxon>fabids</taxon>
        <taxon>Rosales</taxon>
        <taxon>Cannabaceae</taxon>
        <taxon>Cannabis</taxon>
    </lineage>
</organism>
<dbReference type="Pfam" id="PF08263">
    <property type="entry name" value="LRRNT_2"/>
    <property type="match status" value="1"/>
</dbReference>
<evidence type="ECO:0000256" key="5">
    <source>
        <dbReference type="ARBA" id="ARBA00022614"/>
    </source>
</evidence>
<dbReference type="PANTHER" id="PTHR48065:SF32">
    <property type="entry name" value="PROTEIN BRASSINOSTEROID INSENSITIVE 1-LIKE"/>
    <property type="match status" value="1"/>
</dbReference>
<keyword evidence="10 12" id="KW-0472">Membrane</keyword>
<keyword evidence="11" id="KW-0325">Glycoprotein</keyword>
<evidence type="ECO:0000256" key="7">
    <source>
        <dbReference type="ARBA" id="ARBA00022729"/>
    </source>
</evidence>
<evidence type="ECO:0000259" key="14">
    <source>
        <dbReference type="Pfam" id="PF23598"/>
    </source>
</evidence>
<dbReference type="InterPro" id="IPR013210">
    <property type="entry name" value="LRR_N_plant-typ"/>
</dbReference>
<accession>A0A803PMT5</accession>
<keyword evidence="16" id="KW-1185">Reference proteome</keyword>
<comment type="similarity">
    <text evidence="3">Belongs to the RLP family.</text>
</comment>
<dbReference type="Pfam" id="PF13855">
    <property type="entry name" value="LRR_8"/>
    <property type="match status" value="3"/>
</dbReference>
<dbReference type="SMART" id="SM00369">
    <property type="entry name" value="LRR_TYP"/>
    <property type="match status" value="8"/>
</dbReference>
<evidence type="ECO:0000259" key="13">
    <source>
        <dbReference type="Pfam" id="PF08263"/>
    </source>
</evidence>
<sequence length="1011" mass="113411">MWGSSIVTQALNSSLASSKITCLHEERNTLLKLRDEFVLTQPLDDETLSSYPKMKFWKGNECCNWVGVKCNMKTGQVVRLDLSNSWLNGHFRSNSSLFNLHHLQSLNLAYNNFNFSKIPSRFSQLSRLTHLNLSYSHFSGQVPNEITWLNNLVSLDLSANFDYDGGTTGSSSLFIESANFHKNFSQLQVLYLDQVNLSSINPQSLSNLSSLTSLSLINSALQGDFPTNIFLLPNIQVIVLQNNYNLNGFLPTFNSSSNLDTLDLFSTKFSGQIPDSIGNLKSLTYFSVSFCYFTRPIPPSIGNLSKLFYMDFSYNSFSGKVPSTMGNLVNLMYIYLDHAGCTGELPSTLGNLKKLVFLNIVGNEINGKIPPSLVNLTQLTTLSLHYNGLTGELPPGLTNLTKLESLGMSHNALSGSIPSSLFTMPSLSEVQLDENQFTGPLTIHNVTSFNLTSLSLSQNRLSGLIPKSLFKLENLNSLSLHSNNFSGRVELGMFSKLSNLRYLFISNNRFSVTYLDSNSTLPKLFSLGLASCSISSKFPNFLKSQEELQYLDMSNNRIEGEIPNWFINMGVENFYRLNLSHNSLTGWETPQFILPWKLLRILDLSFNKMQGSLVVPPMSTQYFFMSENNISGRIHHRFCYLTELVVFDVSNNRLSGAVPPCLGSLSRELSMLSLKGNNFNGKIPHTFMDGNKLMTLDLSHNHFQDKVPTSLIKCKALEVINLGHNHLSDKFPFWLQNLPKLQVLVLRSNNFSGQIWRPNRIVGFDMLRIVDLSFNNFNGNLPSDYFKNWRAINTEIPSTNKSKTVYMEHKEDYYQNSVTVMNKGSEMELVKILTIFTSIDLSNNHFHGDIPRSVGYLPSLIVLNLSSNNFEGPVMSSLGNLKQLESLDLSNNKLFGTIPQELESLTFLAYLDLSKNKLTGPIPQGGQITTFENSSFEGNVDLCGLPLSKKCGQTTDDNPTTHQEEESDEFGFTWKSVMVGYVCSFVVGMIGGHFIISNKPNWLIKIYGRKI</sequence>
<evidence type="ECO:0000256" key="8">
    <source>
        <dbReference type="ARBA" id="ARBA00022737"/>
    </source>
</evidence>
<keyword evidence="8" id="KW-0677">Repeat</keyword>
<keyword evidence="9 12" id="KW-1133">Transmembrane helix</keyword>
<dbReference type="FunFam" id="3.80.10.10:FF:000213">
    <property type="entry name" value="Tyrosine-sulfated glycopeptide receptor 1"/>
    <property type="match status" value="1"/>
</dbReference>
<evidence type="ECO:0000256" key="4">
    <source>
        <dbReference type="ARBA" id="ARBA00022475"/>
    </source>
</evidence>
<evidence type="ECO:0008006" key="17">
    <source>
        <dbReference type="Google" id="ProtNLM"/>
    </source>
</evidence>
<feature type="domain" description="Disease resistance R13L4/SHOC-2-like LRR" evidence="14">
    <location>
        <begin position="324"/>
        <end position="411"/>
    </location>
</feature>
<keyword evidence="6 12" id="KW-0812">Transmembrane</keyword>
<dbReference type="Gramene" id="evm.model.05.1783">
    <property type="protein sequence ID" value="cds.evm.model.05.1783"/>
    <property type="gene ID" value="evm.TU.05.1783"/>
</dbReference>
<dbReference type="Gene3D" id="3.80.10.10">
    <property type="entry name" value="Ribonuclease Inhibitor"/>
    <property type="match status" value="4"/>
</dbReference>
<dbReference type="InterPro" id="IPR003591">
    <property type="entry name" value="Leu-rich_rpt_typical-subtyp"/>
</dbReference>
<reference evidence="15" key="2">
    <citation type="submission" date="2021-03" db="UniProtKB">
        <authorList>
            <consortium name="EnsemblPlants"/>
        </authorList>
    </citation>
    <scope>IDENTIFICATION</scope>
</reference>
<dbReference type="InterPro" id="IPR055414">
    <property type="entry name" value="LRR_R13L4/SHOC2-like"/>
</dbReference>
<evidence type="ECO:0000256" key="6">
    <source>
        <dbReference type="ARBA" id="ARBA00022692"/>
    </source>
</evidence>
<comment type="subcellular location">
    <subcellularLocation>
        <location evidence="2">Cell membrane</location>
    </subcellularLocation>
    <subcellularLocation>
        <location evidence="1">Membrane</location>
        <topology evidence="1">Single-pass membrane protein</topology>
    </subcellularLocation>
</comment>
<evidence type="ECO:0000313" key="15">
    <source>
        <dbReference type="EnsemblPlants" id="cds.evm.model.05.1783"/>
    </source>
</evidence>
<dbReference type="FunFam" id="3.80.10.10:FF:000383">
    <property type="entry name" value="Leucine-rich repeat receptor protein kinase EMS1"/>
    <property type="match status" value="1"/>
</dbReference>
<evidence type="ECO:0000256" key="2">
    <source>
        <dbReference type="ARBA" id="ARBA00004236"/>
    </source>
</evidence>
<dbReference type="OrthoDB" id="1394818at2759"/>
<keyword evidence="4" id="KW-1003">Cell membrane</keyword>